<gene>
    <name evidence="1" type="ORF">LMG19083_04837</name>
</gene>
<proteinExistence type="predicted"/>
<reference evidence="1 2" key="1">
    <citation type="submission" date="2023-07" db="EMBL/GenBank/DDBJ databases">
        <authorList>
            <person name="Peeters C."/>
        </authorList>
    </citation>
    <scope>NUCLEOTIDE SEQUENCE [LARGE SCALE GENOMIC DNA]</scope>
    <source>
        <strain evidence="1 2">LMG 19083</strain>
    </source>
</reference>
<comment type="caution">
    <text evidence="1">The sequence shown here is derived from an EMBL/GenBank/DDBJ whole genome shotgun (WGS) entry which is preliminary data.</text>
</comment>
<organism evidence="1 2">
    <name type="scientific">Ralstonia psammae</name>
    <dbReference type="NCBI Taxonomy" id="3058598"/>
    <lineage>
        <taxon>Bacteria</taxon>
        <taxon>Pseudomonadati</taxon>
        <taxon>Pseudomonadota</taxon>
        <taxon>Betaproteobacteria</taxon>
        <taxon>Burkholderiales</taxon>
        <taxon>Burkholderiaceae</taxon>
        <taxon>Ralstonia</taxon>
    </lineage>
</organism>
<protein>
    <submittedName>
        <fullName evidence="1">Uncharacterized protein</fullName>
    </submittedName>
</protein>
<dbReference type="RefSeq" id="WP_316669422.1">
    <property type="nucleotide sequence ID" value="NZ_CATZBU010000023.1"/>
</dbReference>
<evidence type="ECO:0000313" key="2">
    <source>
        <dbReference type="Proteomes" id="UP001189813"/>
    </source>
</evidence>
<keyword evidence="2" id="KW-1185">Reference proteome</keyword>
<evidence type="ECO:0000313" key="1">
    <source>
        <dbReference type="EMBL" id="CAJ0809074.1"/>
    </source>
</evidence>
<dbReference type="EMBL" id="CATZBU010000023">
    <property type="protein sequence ID" value="CAJ0809074.1"/>
    <property type="molecule type" value="Genomic_DNA"/>
</dbReference>
<dbReference type="Proteomes" id="UP001189813">
    <property type="component" value="Unassembled WGS sequence"/>
</dbReference>
<name>A0ABM9JZ52_9RALS</name>
<sequence length="129" mass="14328">MKGKGTFLAIEDIFERVRTHLLTQQCRSEDADGEPRYRGLDNRRCGVGILIDDAFYCSALERLGVSLLRVPSDDPLARALRSSGVNVDDDQVVDLLIDLQDIHDLAAIESWPTALEDIRRRLPAAPLAA</sequence>
<accession>A0ABM9JZ52</accession>